<dbReference type="Proteomes" id="UP000030676">
    <property type="component" value="Unassembled WGS sequence"/>
</dbReference>
<proteinExistence type="predicted"/>
<sequence length="30" mass="3587">MFVLQKALWIALLPVYKVKSEVERAYTLYN</sequence>
<reference evidence="1" key="2">
    <citation type="submission" date="2014-03" db="EMBL/GenBank/DDBJ databases">
        <title>The Genome Annotation of Fusarium oxysporum PHW808.</title>
        <authorList>
            <consortium name="The Broad Institute Genomics Platform"/>
            <person name="Ma L.-J."/>
            <person name="Corby-Kistler H."/>
            <person name="Broz K."/>
            <person name="Gale L.R."/>
            <person name="Jonkers W."/>
            <person name="O'Donnell K."/>
            <person name="Ploetz R."/>
            <person name="Steinberg C."/>
            <person name="Schwartz D.C."/>
            <person name="VanEtten H."/>
            <person name="Zhou S."/>
            <person name="Young S.K."/>
            <person name="Zeng Q."/>
            <person name="Gargeya S."/>
            <person name="Fitzgerald M."/>
            <person name="Abouelleil A."/>
            <person name="Alvarado L."/>
            <person name="Chapman S.B."/>
            <person name="Gainer-Dewar J."/>
            <person name="Goldberg J."/>
            <person name="Griggs A."/>
            <person name="Gujja S."/>
            <person name="Hansen M."/>
            <person name="Howarth C."/>
            <person name="Imamovic A."/>
            <person name="Ireland A."/>
            <person name="Larimer J."/>
            <person name="McCowan C."/>
            <person name="Murphy C."/>
            <person name="Pearson M."/>
            <person name="Poon T.W."/>
            <person name="Priest M."/>
            <person name="Roberts A."/>
            <person name="Saif S."/>
            <person name="Shea T."/>
            <person name="Sykes S."/>
            <person name="Wortman J."/>
            <person name="Nusbaum C."/>
            <person name="Birren B."/>
        </authorList>
    </citation>
    <scope>NUCLEOTIDE SEQUENCE</scope>
    <source>
        <strain evidence="1">54008</strain>
    </source>
</reference>
<protein>
    <submittedName>
        <fullName evidence="1">Uncharacterized protein</fullName>
    </submittedName>
</protein>
<evidence type="ECO:0000313" key="1">
    <source>
        <dbReference type="EMBL" id="EXL64519.1"/>
    </source>
</evidence>
<dbReference type="HOGENOM" id="CLU_3406453_0_0_1"/>
<organism evidence="1">
    <name type="scientific">Fusarium oxysporum f. sp. conglutinans race 2 54008</name>
    <dbReference type="NCBI Taxonomy" id="1089457"/>
    <lineage>
        <taxon>Eukaryota</taxon>
        <taxon>Fungi</taxon>
        <taxon>Dikarya</taxon>
        <taxon>Ascomycota</taxon>
        <taxon>Pezizomycotina</taxon>
        <taxon>Sordariomycetes</taxon>
        <taxon>Hypocreomycetidae</taxon>
        <taxon>Hypocreales</taxon>
        <taxon>Nectriaceae</taxon>
        <taxon>Fusarium</taxon>
        <taxon>Fusarium oxysporum species complex</taxon>
    </lineage>
</organism>
<dbReference type="EMBL" id="KK034053">
    <property type="protein sequence ID" value="EXL64519.1"/>
    <property type="molecule type" value="Genomic_DNA"/>
</dbReference>
<dbReference type="AlphaFoldDB" id="X0HTK8"/>
<accession>X0HTK8</accession>
<reference evidence="1" key="1">
    <citation type="submission" date="2011-11" db="EMBL/GenBank/DDBJ databases">
        <title>The Genome Sequence of Fusarium oxysporum PHW808.</title>
        <authorList>
            <consortium name="The Broad Institute Genome Sequencing Platform"/>
            <person name="Ma L.-J."/>
            <person name="Gale L.R."/>
            <person name="Schwartz D.C."/>
            <person name="Zhou S."/>
            <person name="Corby-Kistler H."/>
            <person name="Young S.K."/>
            <person name="Zeng Q."/>
            <person name="Gargeya S."/>
            <person name="Fitzgerald M."/>
            <person name="Haas B."/>
            <person name="Abouelleil A."/>
            <person name="Alvarado L."/>
            <person name="Arachchi H.M."/>
            <person name="Berlin A."/>
            <person name="Brown A."/>
            <person name="Chapman S.B."/>
            <person name="Chen Z."/>
            <person name="Dunbar C."/>
            <person name="Freedman E."/>
            <person name="Gearin G."/>
            <person name="Goldberg J."/>
            <person name="Griggs A."/>
            <person name="Gujja S."/>
            <person name="Heiman D."/>
            <person name="Howarth C."/>
            <person name="Larson L."/>
            <person name="Lui A."/>
            <person name="MacDonald P.J.P."/>
            <person name="Montmayeur A."/>
            <person name="Murphy C."/>
            <person name="Neiman D."/>
            <person name="Pearson M."/>
            <person name="Priest M."/>
            <person name="Roberts A."/>
            <person name="Saif S."/>
            <person name="Shea T."/>
            <person name="Shenoy N."/>
            <person name="Sisk P."/>
            <person name="Stolte C."/>
            <person name="Sykes S."/>
            <person name="Wortman J."/>
            <person name="Nusbaum C."/>
            <person name="Birren B."/>
        </authorList>
    </citation>
    <scope>NUCLEOTIDE SEQUENCE [LARGE SCALE GENOMIC DNA]</scope>
    <source>
        <strain evidence="1">54008</strain>
    </source>
</reference>
<gene>
    <name evidence="1" type="ORF">FOPG_19219</name>
</gene>
<name>X0HTK8_FUSOX</name>